<dbReference type="Pfam" id="PF12793">
    <property type="entry name" value="SgrR_N"/>
    <property type="match status" value="1"/>
</dbReference>
<gene>
    <name evidence="2" type="ORF">DOG38_24515</name>
</gene>
<evidence type="ECO:0000313" key="2">
    <source>
        <dbReference type="EMBL" id="EBL9425204.1"/>
    </source>
</evidence>
<proteinExistence type="predicted"/>
<evidence type="ECO:0000259" key="1">
    <source>
        <dbReference type="Pfam" id="PF12793"/>
    </source>
</evidence>
<dbReference type="GO" id="GO:0015833">
    <property type="term" value="P:peptide transport"/>
    <property type="evidence" value="ECO:0007669"/>
    <property type="project" value="TreeGrafter"/>
</dbReference>
<feature type="domain" description="Transcriptional regulator SgrR N-terminal HTH" evidence="1">
    <location>
        <begin position="6"/>
        <end position="107"/>
    </location>
</feature>
<dbReference type="PANTHER" id="PTHR30290">
    <property type="entry name" value="PERIPLASMIC BINDING COMPONENT OF ABC TRANSPORTER"/>
    <property type="match status" value="1"/>
</dbReference>
<dbReference type="InterPro" id="IPR039424">
    <property type="entry name" value="SBP_5"/>
</dbReference>
<dbReference type="GO" id="GO:1904680">
    <property type="term" value="F:peptide transmembrane transporter activity"/>
    <property type="evidence" value="ECO:0007669"/>
    <property type="project" value="TreeGrafter"/>
</dbReference>
<sequence>MSIFEAHFRRLHARYGAGQTHELQMQEIAAIFGCSVRNCRIALKKMHQEKWLDWQPQRGRGKRSRLHLLTSPEKLFSQNVNKLLEKQDYGNVLRFIGNDKYLLDRLSLWRFGVQDKSSETRVRIPYYRNLDPLNPLVPLRRTERHLLRQCLSGLTRYDAVQGRIVPDIAHYWTHNEDFTRWEFWLKSTARFADGCELDASAVQRCLLAASQSPQFAPIFSPIKTITADAPWHLVIE</sequence>
<comment type="caution">
    <text evidence="2">The sequence shown here is derived from an EMBL/GenBank/DDBJ whole genome shotgun (WGS) entry which is preliminary data.</text>
</comment>
<name>A0A5T5AEJ5_SALER</name>
<dbReference type="Gene3D" id="3.40.190.10">
    <property type="entry name" value="Periplasmic binding protein-like II"/>
    <property type="match status" value="1"/>
</dbReference>
<dbReference type="InterPro" id="IPR025370">
    <property type="entry name" value="SgrR_HTH_N"/>
</dbReference>
<reference evidence="2" key="1">
    <citation type="submission" date="2018-06" db="EMBL/GenBank/DDBJ databases">
        <authorList>
            <consortium name="PulseNet: The National Subtyping Network for Foodborne Disease Surveillance"/>
            <person name="Tarr C.L."/>
            <person name="Trees E."/>
            <person name="Katz L.S."/>
            <person name="Carleton-Romer H.A."/>
            <person name="Stroika S."/>
            <person name="Kucerova Z."/>
            <person name="Roache K.F."/>
            <person name="Sabol A.L."/>
            <person name="Besser J."/>
            <person name="Gerner-Smidt P."/>
        </authorList>
    </citation>
    <scope>NUCLEOTIDE SEQUENCE</scope>
    <source>
        <strain evidence="2">PNUSAS042743</strain>
    </source>
</reference>
<accession>A0A5T5AEJ5</accession>
<organism evidence="2">
    <name type="scientific">Salmonella enterica</name>
    <name type="common">Salmonella choleraesuis</name>
    <dbReference type="NCBI Taxonomy" id="28901"/>
    <lineage>
        <taxon>Bacteria</taxon>
        <taxon>Pseudomonadati</taxon>
        <taxon>Pseudomonadota</taxon>
        <taxon>Gammaproteobacteria</taxon>
        <taxon>Enterobacterales</taxon>
        <taxon>Enterobacteriaceae</taxon>
        <taxon>Salmonella</taxon>
    </lineage>
</organism>
<dbReference type="EMBL" id="AAGARW010000022">
    <property type="protein sequence ID" value="EBL9425204.1"/>
    <property type="molecule type" value="Genomic_DNA"/>
</dbReference>
<dbReference type="SUPFAM" id="SSF53850">
    <property type="entry name" value="Periplasmic binding protein-like II"/>
    <property type="match status" value="1"/>
</dbReference>
<protein>
    <submittedName>
        <fullName evidence="2">SgrR family transcriptional regulator</fullName>
    </submittedName>
</protein>
<feature type="non-terminal residue" evidence="2">
    <location>
        <position position="236"/>
    </location>
</feature>
<dbReference type="PANTHER" id="PTHR30290:SF72">
    <property type="entry name" value="HTH-TYPE TRANSCRIPTIONAL REGULATOR SGRR"/>
    <property type="match status" value="1"/>
</dbReference>
<dbReference type="AlphaFoldDB" id="A0A5T5AEJ5"/>